<proteinExistence type="predicted"/>
<dbReference type="PANTHER" id="PTHR23235:SF120">
    <property type="entry name" value="KRUPPEL-LIKE FACTOR 15"/>
    <property type="match status" value="1"/>
</dbReference>
<dbReference type="STRING" id="1314771.A0A197JCU2"/>
<evidence type="ECO:0000256" key="2">
    <source>
        <dbReference type="ARBA" id="ARBA00022771"/>
    </source>
</evidence>
<dbReference type="GO" id="GO:0000978">
    <property type="term" value="F:RNA polymerase II cis-regulatory region sequence-specific DNA binding"/>
    <property type="evidence" value="ECO:0007669"/>
    <property type="project" value="TreeGrafter"/>
</dbReference>
<gene>
    <name evidence="6" type="ORF">K457DRAFT_45634</name>
</gene>
<feature type="non-terminal residue" evidence="6">
    <location>
        <position position="75"/>
    </location>
</feature>
<keyword evidence="3" id="KW-0862">Zinc</keyword>
<accession>A0A197JCU2</accession>
<evidence type="ECO:0000313" key="6">
    <source>
        <dbReference type="EMBL" id="OAQ22321.1"/>
    </source>
</evidence>
<dbReference type="PANTHER" id="PTHR23235">
    <property type="entry name" value="KRUEPPEL-LIKE TRANSCRIPTION FACTOR"/>
    <property type="match status" value="1"/>
</dbReference>
<evidence type="ECO:0000313" key="7">
    <source>
        <dbReference type="Proteomes" id="UP000078512"/>
    </source>
</evidence>
<dbReference type="OrthoDB" id="8922241at2759"/>
<feature type="non-terminal residue" evidence="6">
    <location>
        <position position="1"/>
    </location>
</feature>
<keyword evidence="7" id="KW-1185">Reference proteome</keyword>
<dbReference type="GO" id="GO:0008270">
    <property type="term" value="F:zinc ion binding"/>
    <property type="evidence" value="ECO:0007669"/>
    <property type="project" value="UniProtKB-KW"/>
</dbReference>
<evidence type="ECO:0000259" key="5">
    <source>
        <dbReference type="PROSITE" id="PS50157"/>
    </source>
</evidence>
<dbReference type="AlphaFoldDB" id="A0A197JCU2"/>
<organism evidence="6 7">
    <name type="scientific">Linnemannia elongata AG-77</name>
    <dbReference type="NCBI Taxonomy" id="1314771"/>
    <lineage>
        <taxon>Eukaryota</taxon>
        <taxon>Fungi</taxon>
        <taxon>Fungi incertae sedis</taxon>
        <taxon>Mucoromycota</taxon>
        <taxon>Mortierellomycotina</taxon>
        <taxon>Mortierellomycetes</taxon>
        <taxon>Mortierellales</taxon>
        <taxon>Mortierellaceae</taxon>
        <taxon>Linnemannia</taxon>
    </lineage>
</organism>
<protein>
    <recommendedName>
        <fullName evidence="5">C2H2-type domain-containing protein</fullName>
    </recommendedName>
</protein>
<keyword evidence="2 4" id="KW-0863">Zinc-finger</keyword>
<dbReference type="SUPFAM" id="SSF57667">
    <property type="entry name" value="beta-beta-alpha zinc fingers"/>
    <property type="match status" value="1"/>
</dbReference>
<evidence type="ECO:0000256" key="1">
    <source>
        <dbReference type="ARBA" id="ARBA00022723"/>
    </source>
</evidence>
<feature type="domain" description="C2H2-type" evidence="5">
    <location>
        <begin position="29"/>
        <end position="56"/>
    </location>
</feature>
<dbReference type="GO" id="GO:0000981">
    <property type="term" value="F:DNA-binding transcription factor activity, RNA polymerase II-specific"/>
    <property type="evidence" value="ECO:0007669"/>
    <property type="project" value="TreeGrafter"/>
</dbReference>
<dbReference type="PROSITE" id="PS50157">
    <property type="entry name" value="ZINC_FINGER_C2H2_2"/>
    <property type="match status" value="2"/>
</dbReference>
<reference evidence="6 7" key="1">
    <citation type="submission" date="2016-05" db="EMBL/GenBank/DDBJ databases">
        <title>Genome sequencing reveals origins of a unique bacterial endosymbiosis in the earliest lineages of terrestrial Fungi.</title>
        <authorList>
            <consortium name="DOE Joint Genome Institute"/>
            <person name="Uehling J."/>
            <person name="Gryganskyi A."/>
            <person name="Hameed K."/>
            <person name="Tschaplinski T."/>
            <person name="Misztal P."/>
            <person name="Wu S."/>
            <person name="Desiro A."/>
            <person name="Vande Pol N."/>
            <person name="Du Z.-Y."/>
            <person name="Zienkiewicz A."/>
            <person name="Zienkiewicz K."/>
            <person name="Morin E."/>
            <person name="Tisserant E."/>
            <person name="Splivallo R."/>
            <person name="Hainaut M."/>
            <person name="Henrissat B."/>
            <person name="Ohm R."/>
            <person name="Kuo A."/>
            <person name="Yan J."/>
            <person name="Lipzen A."/>
            <person name="Nolan M."/>
            <person name="Labutti K."/>
            <person name="Barry K."/>
            <person name="Goldstein A."/>
            <person name="Labbe J."/>
            <person name="Schadt C."/>
            <person name="Tuskan G."/>
            <person name="Grigoriev I."/>
            <person name="Martin F."/>
            <person name="Vilgalys R."/>
            <person name="Bonito G."/>
        </authorList>
    </citation>
    <scope>NUCLEOTIDE SEQUENCE [LARGE SCALE GENOMIC DNA]</scope>
    <source>
        <strain evidence="6 7">AG-77</strain>
    </source>
</reference>
<dbReference type="EMBL" id="KV442180">
    <property type="protein sequence ID" value="OAQ22321.1"/>
    <property type="molecule type" value="Genomic_DNA"/>
</dbReference>
<dbReference type="Gene3D" id="3.30.160.60">
    <property type="entry name" value="Classic Zinc Finger"/>
    <property type="match status" value="2"/>
</dbReference>
<keyword evidence="1" id="KW-0479">Metal-binding</keyword>
<dbReference type="InterPro" id="IPR013087">
    <property type="entry name" value="Znf_C2H2_type"/>
</dbReference>
<sequence>CYFPNCNRSFGRSYNLKAHALTHGDHRPFPCRLCKKTFARIHDRDRHMSCHSTEKAHCCIVCLGRFARQDAVIRH</sequence>
<evidence type="ECO:0000256" key="3">
    <source>
        <dbReference type="ARBA" id="ARBA00022833"/>
    </source>
</evidence>
<evidence type="ECO:0000256" key="4">
    <source>
        <dbReference type="PROSITE-ProRule" id="PRU00042"/>
    </source>
</evidence>
<dbReference type="Proteomes" id="UP000078512">
    <property type="component" value="Unassembled WGS sequence"/>
</dbReference>
<feature type="domain" description="C2H2-type" evidence="5">
    <location>
        <begin position="1"/>
        <end position="28"/>
    </location>
</feature>
<dbReference type="PROSITE" id="PS00028">
    <property type="entry name" value="ZINC_FINGER_C2H2_1"/>
    <property type="match status" value="2"/>
</dbReference>
<dbReference type="InterPro" id="IPR036236">
    <property type="entry name" value="Znf_C2H2_sf"/>
</dbReference>
<name>A0A197JCU2_9FUNG</name>